<sequence length="51" mass="5712">MSTNHLDIAAKLLLQLTIRIILWSRNILALAGLLFVILLATHQLSIDIYSP</sequence>
<proteinExistence type="predicted"/>
<evidence type="ECO:0000256" key="1">
    <source>
        <dbReference type="SAM" id="Phobius"/>
    </source>
</evidence>
<keyword evidence="1" id="KW-0472">Membrane</keyword>
<accession>A0ABY3SSD5</accession>
<keyword evidence="1" id="KW-0812">Transmembrane</keyword>
<keyword evidence="1" id="KW-1133">Transmembrane helix</keyword>
<protein>
    <submittedName>
        <fullName evidence="2">Lysis protein</fullName>
    </submittedName>
</protein>
<dbReference type="EMBL" id="MZ679594">
    <property type="protein sequence ID" value="UJQ85228.1"/>
    <property type="molecule type" value="Genomic_RNA"/>
</dbReference>
<evidence type="ECO:0000313" key="3">
    <source>
        <dbReference type="Proteomes" id="UP001060106"/>
    </source>
</evidence>
<feature type="transmembrane region" description="Helical" evidence="1">
    <location>
        <begin position="20"/>
        <end position="40"/>
    </location>
</feature>
<name>A0ABY3SSD5_9VIRU</name>
<reference evidence="2" key="2">
    <citation type="journal article" date="2022" name="Nat. Microbiol.">
        <title>RNA viromes from terrestrial sites across China expand environmental viral diversity.</title>
        <authorList>
            <person name="Chiapello M."/>
            <person name="Rodriguez-Romero J."/>
            <person name="Ayllon M.A."/>
            <person name="Turina M."/>
        </authorList>
    </citation>
    <scope>NUCLEOTIDE SEQUENCE</scope>
    <source>
        <strain evidence="2">85-k141_212488</strain>
    </source>
</reference>
<dbReference type="Proteomes" id="UP001060106">
    <property type="component" value="Segment"/>
</dbReference>
<organism evidence="2 3">
    <name type="scientific">Leviviridae sp</name>
    <dbReference type="NCBI Taxonomy" id="2027243"/>
    <lineage>
        <taxon>Viruses</taxon>
        <taxon>Riboviria</taxon>
        <taxon>Orthornavirae</taxon>
        <taxon>Lenarviricota</taxon>
        <taxon>Leviviricetes</taxon>
        <taxon>Norzivirales</taxon>
        <taxon>Fiersviridae</taxon>
    </lineage>
</organism>
<reference evidence="2" key="1">
    <citation type="submission" date="2021-05" db="EMBL/GenBank/DDBJ databases">
        <authorList>
            <person name="Chen Y.-M."/>
            <person name="Zhang Y.-Z."/>
        </authorList>
    </citation>
    <scope>NUCLEOTIDE SEQUENCE</scope>
    <source>
        <strain evidence="2">85-k141_212488</strain>
    </source>
</reference>
<keyword evidence="3" id="KW-1185">Reference proteome</keyword>
<evidence type="ECO:0000313" key="2">
    <source>
        <dbReference type="EMBL" id="UJQ85228.1"/>
    </source>
</evidence>